<dbReference type="RefSeq" id="WP_243568824.1">
    <property type="nucleotide sequence ID" value="NZ_BAAARD010000006.1"/>
</dbReference>
<organism evidence="1 2">
    <name type="scientific">Agromyces soli</name>
    <dbReference type="NCBI Taxonomy" id="659012"/>
    <lineage>
        <taxon>Bacteria</taxon>
        <taxon>Bacillati</taxon>
        <taxon>Actinomycetota</taxon>
        <taxon>Actinomycetes</taxon>
        <taxon>Micrococcales</taxon>
        <taxon>Microbacteriaceae</taxon>
        <taxon>Agromyces</taxon>
    </lineage>
</organism>
<evidence type="ECO:0008006" key="3">
    <source>
        <dbReference type="Google" id="ProtNLM"/>
    </source>
</evidence>
<reference evidence="1 2" key="1">
    <citation type="submission" date="2022-03" db="EMBL/GenBank/DDBJ databases">
        <title>Agromyces sp. isolated from the gut of P. brevitarsis seulensis larvae.</title>
        <authorList>
            <person name="Won M."/>
            <person name="Kwon S.-W."/>
        </authorList>
    </citation>
    <scope>NUCLEOTIDE SEQUENCE [LARGE SCALE GENOMIC DNA]</scope>
    <source>
        <strain evidence="1 2">KACC 16215</strain>
    </source>
</reference>
<dbReference type="Proteomes" id="UP000831304">
    <property type="component" value="Chromosome"/>
</dbReference>
<dbReference type="EMBL" id="CP094533">
    <property type="protein sequence ID" value="UOE25982.1"/>
    <property type="molecule type" value="Genomic_DNA"/>
</dbReference>
<gene>
    <name evidence="1" type="ORF">MTP13_16985</name>
</gene>
<proteinExistence type="predicted"/>
<accession>A0ABY4AS47</accession>
<sequence>MVGLLLVVASVVGVWALVGGLDRSVRVYAARDTITAGSRLEARDLETVWVVLGDRAARYLSAESALRPGTMLARTVGPGELLPRDAVADASDGTFATVVVPSRGPLPEVVAPGSSVDVWAGDAVERGFEPPAVLVPAAEVVSLRPADSPGADGPLVELRLDRERLPLLLEAIASGDAIDLVPARSVG</sequence>
<evidence type="ECO:0000313" key="1">
    <source>
        <dbReference type="EMBL" id="UOE25982.1"/>
    </source>
</evidence>
<keyword evidence="2" id="KW-1185">Reference proteome</keyword>
<protein>
    <recommendedName>
        <fullName evidence="3">SAF domain-containing protein</fullName>
    </recommendedName>
</protein>
<name>A0ABY4AS47_9MICO</name>
<evidence type="ECO:0000313" key="2">
    <source>
        <dbReference type="Proteomes" id="UP000831304"/>
    </source>
</evidence>